<dbReference type="OMA" id="YFNGMAT"/>
<dbReference type="HOGENOM" id="CLU_100198_0_0_1"/>
<dbReference type="PaxDb" id="35128-Thaps8907"/>
<dbReference type="AlphaFoldDB" id="B8LC98"/>
<evidence type="ECO:0000313" key="2">
    <source>
        <dbReference type="Proteomes" id="UP000001449"/>
    </source>
</evidence>
<dbReference type="EMBL" id="DS999416">
    <property type="protein sequence ID" value="EED87041.1"/>
    <property type="molecule type" value="Genomic_DNA"/>
</dbReference>
<evidence type="ECO:0000313" key="1">
    <source>
        <dbReference type="EMBL" id="EED87041.1"/>
    </source>
</evidence>
<dbReference type="RefSeq" id="XP_002296646.1">
    <property type="nucleotide sequence ID" value="XM_002296610.1"/>
</dbReference>
<reference evidence="1 2" key="1">
    <citation type="journal article" date="2004" name="Science">
        <title>The genome of the diatom Thalassiosira pseudonana: ecology, evolution, and metabolism.</title>
        <authorList>
            <person name="Armbrust E.V."/>
            <person name="Berges J.A."/>
            <person name="Bowler C."/>
            <person name="Green B.R."/>
            <person name="Martinez D."/>
            <person name="Putnam N.H."/>
            <person name="Zhou S."/>
            <person name="Allen A.E."/>
            <person name="Apt K.E."/>
            <person name="Bechner M."/>
            <person name="Brzezinski M.A."/>
            <person name="Chaal B.K."/>
            <person name="Chiovitti A."/>
            <person name="Davis A.K."/>
            <person name="Demarest M.S."/>
            <person name="Detter J.C."/>
            <person name="Glavina T."/>
            <person name="Goodstein D."/>
            <person name="Hadi M.Z."/>
            <person name="Hellsten U."/>
            <person name="Hildebrand M."/>
            <person name="Jenkins B.D."/>
            <person name="Jurka J."/>
            <person name="Kapitonov V.V."/>
            <person name="Kroger N."/>
            <person name="Lau W.W."/>
            <person name="Lane T.W."/>
            <person name="Larimer F.W."/>
            <person name="Lippmeier J.C."/>
            <person name="Lucas S."/>
            <person name="Medina M."/>
            <person name="Montsant A."/>
            <person name="Obornik M."/>
            <person name="Parker M.S."/>
            <person name="Palenik B."/>
            <person name="Pazour G.J."/>
            <person name="Richardson P.M."/>
            <person name="Rynearson T.A."/>
            <person name="Saito M.A."/>
            <person name="Schwartz D.C."/>
            <person name="Thamatrakoln K."/>
            <person name="Valentin K."/>
            <person name="Vardi A."/>
            <person name="Wilkerson F.P."/>
            <person name="Rokhsar D.S."/>
        </authorList>
    </citation>
    <scope>NUCLEOTIDE SEQUENCE [LARGE SCALE GENOMIC DNA]</scope>
    <source>
        <strain evidence="1 2">CCMP1335</strain>
    </source>
</reference>
<dbReference type="eggNOG" id="ENOG502RVY5">
    <property type="taxonomic scope" value="Eukaryota"/>
</dbReference>
<sequence>MEEFKKQHLVDEYFDKAYGWAAFPKVGKFAFIVGIGGAGGKVYIRKEDGEVEQVGKTTLALASGGWSLGLSIFSEIIFFEDKEAYEHFIKGPFEFQAGAKVHVLHAAADAAARTTGTSETTAIAGGAGGAKSFGYFNGMATFVLPKMGAMVDVSAEGQKFFFTPMAA</sequence>
<gene>
    <name evidence="1" type="ORF">THAPSDRAFT_8907</name>
</gene>
<proteinExistence type="predicted"/>
<accession>B8LC98</accession>
<dbReference type="KEGG" id="tps:THAPSDRAFT_8907"/>
<dbReference type="InParanoid" id="B8LC98"/>
<evidence type="ECO:0008006" key="3">
    <source>
        <dbReference type="Google" id="ProtNLM"/>
    </source>
</evidence>
<reference evidence="1 2" key="2">
    <citation type="journal article" date="2008" name="Nature">
        <title>The Phaeodactylum genome reveals the evolutionary history of diatom genomes.</title>
        <authorList>
            <person name="Bowler C."/>
            <person name="Allen A.E."/>
            <person name="Badger J.H."/>
            <person name="Grimwood J."/>
            <person name="Jabbari K."/>
            <person name="Kuo A."/>
            <person name="Maheswari U."/>
            <person name="Martens C."/>
            <person name="Maumus F."/>
            <person name="Otillar R.P."/>
            <person name="Rayko E."/>
            <person name="Salamov A."/>
            <person name="Vandepoele K."/>
            <person name="Beszteri B."/>
            <person name="Gruber A."/>
            <person name="Heijde M."/>
            <person name="Katinka M."/>
            <person name="Mock T."/>
            <person name="Valentin K."/>
            <person name="Verret F."/>
            <person name="Berges J.A."/>
            <person name="Brownlee C."/>
            <person name="Cadoret J.P."/>
            <person name="Chiovitti A."/>
            <person name="Choi C.J."/>
            <person name="Coesel S."/>
            <person name="De Martino A."/>
            <person name="Detter J.C."/>
            <person name="Durkin C."/>
            <person name="Falciatore A."/>
            <person name="Fournet J."/>
            <person name="Haruta M."/>
            <person name="Huysman M.J."/>
            <person name="Jenkins B.D."/>
            <person name="Jiroutova K."/>
            <person name="Jorgensen R.E."/>
            <person name="Joubert Y."/>
            <person name="Kaplan A."/>
            <person name="Kroger N."/>
            <person name="Kroth P.G."/>
            <person name="La Roche J."/>
            <person name="Lindquist E."/>
            <person name="Lommer M."/>
            <person name="Martin-Jezequel V."/>
            <person name="Lopez P.J."/>
            <person name="Lucas S."/>
            <person name="Mangogna M."/>
            <person name="McGinnis K."/>
            <person name="Medlin L.K."/>
            <person name="Montsant A."/>
            <person name="Oudot-Le Secq M.P."/>
            <person name="Napoli C."/>
            <person name="Obornik M."/>
            <person name="Parker M.S."/>
            <person name="Petit J.L."/>
            <person name="Porcel B.M."/>
            <person name="Poulsen N."/>
            <person name="Robison M."/>
            <person name="Rychlewski L."/>
            <person name="Rynearson T.A."/>
            <person name="Schmutz J."/>
            <person name="Shapiro H."/>
            <person name="Siaut M."/>
            <person name="Stanley M."/>
            <person name="Sussman M.R."/>
            <person name="Taylor A.R."/>
            <person name="Vardi A."/>
            <person name="von Dassow P."/>
            <person name="Vyverman W."/>
            <person name="Willis A."/>
            <person name="Wyrwicz L.S."/>
            <person name="Rokhsar D.S."/>
            <person name="Weissenbach J."/>
            <person name="Armbrust E.V."/>
            <person name="Green B.R."/>
            <person name="Van de Peer Y."/>
            <person name="Grigoriev I.V."/>
        </authorList>
    </citation>
    <scope>NUCLEOTIDE SEQUENCE [LARGE SCALE GENOMIC DNA]</scope>
    <source>
        <strain evidence="1 2">CCMP1335</strain>
    </source>
</reference>
<protein>
    <recommendedName>
        <fullName evidence="3">Ysc84 actin-binding domain-containing protein</fullName>
    </recommendedName>
</protein>
<dbReference type="Proteomes" id="UP000001449">
    <property type="component" value="Chromosome 11"/>
</dbReference>
<name>B8LC98_THAPS</name>
<dbReference type="GeneID" id="7445424"/>
<keyword evidence="2" id="KW-1185">Reference proteome</keyword>
<organism evidence="1 2">
    <name type="scientific">Thalassiosira pseudonana</name>
    <name type="common">Marine diatom</name>
    <name type="synonym">Cyclotella nana</name>
    <dbReference type="NCBI Taxonomy" id="35128"/>
    <lineage>
        <taxon>Eukaryota</taxon>
        <taxon>Sar</taxon>
        <taxon>Stramenopiles</taxon>
        <taxon>Ochrophyta</taxon>
        <taxon>Bacillariophyta</taxon>
        <taxon>Coscinodiscophyceae</taxon>
        <taxon>Thalassiosirophycidae</taxon>
        <taxon>Thalassiosirales</taxon>
        <taxon>Thalassiosiraceae</taxon>
        <taxon>Thalassiosira</taxon>
    </lineage>
</organism>